<feature type="region of interest" description="Disordered" evidence="1">
    <location>
        <begin position="475"/>
        <end position="498"/>
    </location>
</feature>
<feature type="compositionally biased region" description="Basic residues" evidence="1">
    <location>
        <begin position="79"/>
        <end position="97"/>
    </location>
</feature>
<feature type="compositionally biased region" description="Polar residues" evidence="1">
    <location>
        <begin position="958"/>
        <end position="970"/>
    </location>
</feature>
<organism evidence="2">
    <name type="scientific">Schistosoma curassoni</name>
    <dbReference type="NCBI Taxonomy" id="6186"/>
    <lineage>
        <taxon>Eukaryota</taxon>
        <taxon>Metazoa</taxon>
        <taxon>Spiralia</taxon>
        <taxon>Lophotrochozoa</taxon>
        <taxon>Platyhelminthes</taxon>
        <taxon>Trematoda</taxon>
        <taxon>Digenea</taxon>
        <taxon>Strigeidida</taxon>
        <taxon>Schistosomatoidea</taxon>
        <taxon>Schistosomatidae</taxon>
        <taxon>Schistosoma</taxon>
    </lineage>
</organism>
<feature type="compositionally biased region" description="Polar residues" evidence="1">
    <location>
        <begin position="98"/>
        <end position="116"/>
    </location>
</feature>
<feature type="compositionally biased region" description="Basic and acidic residues" evidence="1">
    <location>
        <begin position="238"/>
        <end position="258"/>
    </location>
</feature>
<dbReference type="STRING" id="6186.A0A183KD44"/>
<feature type="region of interest" description="Disordered" evidence="1">
    <location>
        <begin position="45"/>
        <end position="130"/>
    </location>
</feature>
<feature type="compositionally biased region" description="Acidic residues" evidence="1">
    <location>
        <begin position="898"/>
        <end position="908"/>
    </location>
</feature>
<feature type="compositionally biased region" description="Basic and acidic residues" evidence="1">
    <location>
        <begin position="288"/>
        <end position="300"/>
    </location>
</feature>
<sequence length="1067" mass="119822">LFKAGVQPFLTFFCRRTSGSHQAGPNRTTRGYLNKSGISCGVRKAVHRRGRGRGRLRSSSSLGVRSKRETERLSSRMVYLRKSHSKSLSTARKRRSQRNSCSHSGQHPVSSPSDSIVNVDKKRDSHNFPSRSGFSCEMECLDRLRSVPVKASDSPQKSSNIENQGEVTDNTDIGCKSNNELLGEDLDADTEPEYEVQPEKLTDRSICRKYIQSNSRQDRLNSKETKESYTSNNSPRSPDLDHVKAEIHESHIFKRKSADSSSLVDRGKRRSQMTTFDDHVSKSRKRSTSLEEKEDKKSKEDVWMAEVLRRIERMEKKRLKQRVSSISLKNSQNTDCTRNDSNQFSPPEKSPEPDSLSDNNDVKSTDGAMETGGSSDINSKALECDKDIKDVITDETHSDHVEPTDIFEKPELFDCESNHCSGLSQNIKQNRSISPSKACNQDISEESDTCFQRKQLKQFTGSKFKYQKRCSVSHKQRRRRSQAAMLSDSLSSVDQGGSREDRWLQMQLRRIAELNDHQEVSQLTSSDMENISDKSHMSSGNHIKDGSNMRITLFEALGVKGESSKNDRNPNSCLQHLSPSLSKFSIASGCDTTVFTSGNESSNQINSNQQALDSEADCGFIALMEEDVELSNNNFSNCSHSINHSLSTKSDSSLVMQNSCATPVNPKKRIISRLSGISEDLPICTYFESDDNLKKESVTILSDRLANNPDDEQVVCNPESKVISESQEDPEFCDGLSTHLAPLPPKKATVKQQAEELRLQEIRKVRVSLSEYRRRRGLPALTPATERNHKQTKEPLDQSNGNIDNLEIIIPPTLISPDRLLITLPNLHNESRPSSDVKSSDGLLQKITTLNMKPEVLHDYNQPLSPYTNTPKRCEFDSERDFIDAKVSERGPRTPSEPPDDDDDEDIGVDSINPVSRGALSSSPEPFIRFPGKVLSSHSSPTSTFSDSRIASEKLPFRNSSPPDVNSSKFSDSRFQANMFASSKPINRENLLHDIDHAKEYDQDRIGSEVVDHKPSVNIPVSTKQVHFDRLAHYYKKTFNLDDSQHLYGLVISTSASIRMEAQDSCH</sequence>
<proteinExistence type="predicted"/>
<feature type="region of interest" description="Disordered" evidence="1">
    <location>
        <begin position="317"/>
        <end position="380"/>
    </location>
</feature>
<dbReference type="WBParaSite" id="SCUD_0001293901-mRNA-1">
    <property type="protein sequence ID" value="SCUD_0001293901-mRNA-1"/>
    <property type="gene ID" value="SCUD_0001293901"/>
</dbReference>
<evidence type="ECO:0000313" key="2">
    <source>
        <dbReference type="WBParaSite" id="SCUD_0001293901-mRNA-1"/>
    </source>
</evidence>
<accession>A0A183KD44</accession>
<feature type="compositionally biased region" description="Basic and acidic residues" evidence="1">
    <location>
        <begin position="786"/>
        <end position="796"/>
    </location>
</feature>
<feature type="compositionally biased region" description="Polar residues" evidence="1">
    <location>
        <begin position="153"/>
        <end position="180"/>
    </location>
</feature>
<feature type="compositionally biased region" description="Basic and acidic residues" evidence="1">
    <location>
        <begin position="883"/>
        <end position="892"/>
    </location>
</feature>
<feature type="region of interest" description="Disordered" evidence="1">
    <location>
        <begin position="17"/>
        <end position="36"/>
    </location>
</feature>
<feature type="region of interest" description="Disordered" evidence="1">
    <location>
        <begin position="778"/>
        <end position="800"/>
    </location>
</feature>
<feature type="compositionally biased region" description="Basic residues" evidence="1">
    <location>
        <begin position="45"/>
        <end position="56"/>
    </location>
</feature>
<feature type="region of interest" description="Disordered" evidence="1">
    <location>
        <begin position="883"/>
        <end position="970"/>
    </location>
</feature>
<evidence type="ECO:0000256" key="1">
    <source>
        <dbReference type="SAM" id="MobiDB-lite"/>
    </source>
</evidence>
<dbReference type="AlphaFoldDB" id="A0A183KD44"/>
<name>A0A183KD44_9TREM</name>
<feature type="region of interest" description="Disordered" evidence="1">
    <location>
        <begin position="147"/>
        <end position="180"/>
    </location>
</feature>
<feature type="compositionally biased region" description="Polar residues" evidence="1">
    <location>
        <begin position="322"/>
        <end position="345"/>
    </location>
</feature>
<protein>
    <submittedName>
        <fullName evidence="2">SPOC domain-containing protein</fullName>
    </submittedName>
</protein>
<reference evidence="2" key="1">
    <citation type="submission" date="2016-06" db="UniProtKB">
        <authorList>
            <consortium name="WormBaseParasite"/>
        </authorList>
    </citation>
    <scope>IDENTIFICATION</scope>
</reference>
<feature type="region of interest" description="Disordered" evidence="1">
    <location>
        <begin position="212"/>
        <end position="300"/>
    </location>
</feature>
<feature type="compositionally biased region" description="Low complexity" evidence="1">
    <location>
        <begin position="936"/>
        <end position="948"/>
    </location>
</feature>
<feature type="compositionally biased region" description="Basic and acidic residues" evidence="1">
    <location>
        <begin position="216"/>
        <end position="227"/>
    </location>
</feature>
<feature type="compositionally biased region" description="Polar residues" evidence="1">
    <location>
        <begin position="17"/>
        <end position="31"/>
    </location>
</feature>